<keyword evidence="4" id="KW-0274">FAD</keyword>
<evidence type="ECO:0000256" key="3">
    <source>
        <dbReference type="ARBA" id="ARBA00022630"/>
    </source>
</evidence>
<dbReference type="EMBL" id="NXGD01000004">
    <property type="protein sequence ID" value="PRN00887.1"/>
    <property type="molecule type" value="Genomic_DNA"/>
</dbReference>
<dbReference type="InterPro" id="IPR004379">
    <property type="entry name" value="UDP-GALP_mutase"/>
</dbReference>
<feature type="domain" description="UDP-galactopyranose mutase C-terminal" evidence="6">
    <location>
        <begin position="151"/>
        <end position="361"/>
    </location>
</feature>
<dbReference type="AlphaFoldDB" id="A0A2S9TPW6"/>
<comment type="caution">
    <text evidence="7">The sequence shown here is derived from an EMBL/GenBank/DDBJ whole genome shotgun (WGS) entry which is preliminary data.</text>
</comment>
<keyword evidence="5" id="KW-0413">Isomerase</keyword>
<organism evidence="7 8">
    <name type="scientific">Aliarcobacter cryaerophilus</name>
    <dbReference type="NCBI Taxonomy" id="28198"/>
    <lineage>
        <taxon>Bacteria</taxon>
        <taxon>Pseudomonadati</taxon>
        <taxon>Campylobacterota</taxon>
        <taxon>Epsilonproteobacteria</taxon>
        <taxon>Campylobacterales</taxon>
        <taxon>Arcobacteraceae</taxon>
        <taxon>Aliarcobacter</taxon>
    </lineage>
</organism>
<comment type="cofactor">
    <cofactor evidence="1">
        <name>FAD</name>
        <dbReference type="ChEBI" id="CHEBI:57692"/>
    </cofactor>
</comment>
<dbReference type="GO" id="GO:0050660">
    <property type="term" value="F:flavin adenine dinucleotide binding"/>
    <property type="evidence" value="ECO:0007669"/>
    <property type="project" value="TreeGrafter"/>
</dbReference>
<reference evidence="7 8" key="1">
    <citation type="submission" date="2017-09" db="EMBL/GenBank/DDBJ databases">
        <title>Reassesment of A. cryaerophilus.</title>
        <authorList>
            <person name="Perez-Cataluna A."/>
            <person name="Collado L."/>
            <person name="Salgado O."/>
            <person name="Lefinanco V."/>
            <person name="Figueras M.J."/>
        </authorList>
    </citation>
    <scope>NUCLEOTIDE SEQUENCE [LARGE SCALE GENOMIC DNA]</scope>
    <source>
        <strain evidence="7 8">LMG 10229</strain>
    </source>
</reference>
<evidence type="ECO:0000256" key="4">
    <source>
        <dbReference type="ARBA" id="ARBA00022827"/>
    </source>
</evidence>
<dbReference type="InterPro" id="IPR015899">
    <property type="entry name" value="UDP-GalPyranose_mutase_C"/>
</dbReference>
<dbReference type="PANTHER" id="PTHR21197">
    <property type="entry name" value="UDP-GALACTOPYRANOSE MUTASE"/>
    <property type="match status" value="1"/>
</dbReference>
<evidence type="ECO:0000313" key="8">
    <source>
        <dbReference type="Proteomes" id="UP000238811"/>
    </source>
</evidence>
<dbReference type="SUPFAM" id="SSF51971">
    <property type="entry name" value="Nucleotide-binding domain"/>
    <property type="match status" value="1"/>
</dbReference>
<dbReference type="PANTHER" id="PTHR21197:SF0">
    <property type="entry name" value="UDP-GALACTOPYRANOSE MUTASE"/>
    <property type="match status" value="1"/>
</dbReference>
<evidence type="ECO:0000313" key="7">
    <source>
        <dbReference type="EMBL" id="PRN00887.1"/>
    </source>
</evidence>
<dbReference type="NCBIfam" id="TIGR00031">
    <property type="entry name" value="UDP-GALP_mutase"/>
    <property type="match status" value="1"/>
</dbReference>
<name>A0A2S9TPW6_9BACT</name>
<keyword evidence="3" id="KW-0285">Flavoprotein</keyword>
<evidence type="ECO:0000256" key="5">
    <source>
        <dbReference type="ARBA" id="ARBA00023235"/>
    </source>
</evidence>
<dbReference type="Proteomes" id="UP000238811">
    <property type="component" value="Unassembled WGS sequence"/>
</dbReference>
<proteinExistence type="inferred from homology"/>
<evidence type="ECO:0000259" key="6">
    <source>
        <dbReference type="Pfam" id="PF03275"/>
    </source>
</evidence>
<dbReference type="GO" id="GO:0005829">
    <property type="term" value="C:cytosol"/>
    <property type="evidence" value="ECO:0007669"/>
    <property type="project" value="TreeGrafter"/>
</dbReference>
<dbReference type="Pfam" id="PF03275">
    <property type="entry name" value="GLF"/>
    <property type="match status" value="1"/>
</dbReference>
<dbReference type="Gene3D" id="3.40.50.720">
    <property type="entry name" value="NAD(P)-binding Rossmann-like Domain"/>
    <property type="match status" value="3"/>
</dbReference>
<dbReference type="GO" id="GO:0008767">
    <property type="term" value="F:UDP-galactopyranose mutase activity"/>
    <property type="evidence" value="ECO:0007669"/>
    <property type="project" value="InterPro"/>
</dbReference>
<dbReference type="SUPFAM" id="SSF54373">
    <property type="entry name" value="FAD-linked reductases, C-terminal domain"/>
    <property type="match status" value="1"/>
</dbReference>
<protein>
    <submittedName>
        <fullName evidence="7">UDP-galactopyranose mutase</fullName>
    </submittedName>
</protein>
<evidence type="ECO:0000256" key="1">
    <source>
        <dbReference type="ARBA" id="ARBA00001974"/>
    </source>
</evidence>
<comment type="similarity">
    <text evidence="2">Belongs to the UDP-galactopyranose/dTDP-fucopyranose mutase family.</text>
</comment>
<dbReference type="Pfam" id="PF13450">
    <property type="entry name" value="NAD_binding_8"/>
    <property type="match status" value="1"/>
</dbReference>
<gene>
    <name evidence="7" type="primary">glf</name>
    <name evidence="7" type="ORF">CJ668_04640</name>
</gene>
<evidence type="ECO:0000256" key="2">
    <source>
        <dbReference type="ARBA" id="ARBA00009321"/>
    </source>
</evidence>
<accession>A0A2S9TPW6</accession>
<sequence length="380" mass="44948">MIDYIIVGAGLAGVVIAERIATQLNKKVIIIEKRNHIGGNCYDFKDENNILIHKYGPHLFHTNNKEVIDYLSKFTSWDIYNHEVLAYVDGKKIPIPFNINTLYEVFPQSKAKALEDKLVQTYGLNSKVPILELKKSIDKDLQFLSDFVYEKIFVNYTAKQWGMKPEDMDGAVTARVPVFIGRDNRYFNDSYQSLPKNGYTNMIQNMLNHKNIKLMLNTDFKEVCYLKDEDFYLFNSKFEGQVIYTGQIDELFDYKFGDLPYRSVEMKFETVEKEFYQEKATVNYPNDYDFTRITEFKHIHPINSLKTTILKEYPQEYIKSKNTPYYPIFTQENQEKYNKYLEYSKKFDNLILVGRLAEYKYYDMDDIVERALEVFKKSTL</sequence>